<evidence type="ECO:0000313" key="4">
    <source>
        <dbReference type="Proteomes" id="UP001596039"/>
    </source>
</evidence>
<dbReference type="InterPro" id="IPR025323">
    <property type="entry name" value="DUF4229"/>
</dbReference>
<feature type="region of interest" description="Disordered" evidence="1">
    <location>
        <begin position="68"/>
        <end position="91"/>
    </location>
</feature>
<comment type="caution">
    <text evidence="3">The sequence shown here is derived from an EMBL/GenBank/DDBJ whole genome shotgun (WGS) entry which is preliminary data.</text>
</comment>
<dbReference type="EMBL" id="JBHSMG010000002">
    <property type="protein sequence ID" value="MFC5502578.1"/>
    <property type="molecule type" value="Genomic_DNA"/>
</dbReference>
<evidence type="ECO:0000256" key="2">
    <source>
        <dbReference type="SAM" id="Phobius"/>
    </source>
</evidence>
<feature type="compositionally biased region" description="Acidic residues" evidence="1">
    <location>
        <begin position="81"/>
        <end position="91"/>
    </location>
</feature>
<name>A0ABW0NRJ9_9MICO</name>
<keyword evidence="4" id="KW-1185">Reference proteome</keyword>
<keyword evidence="2" id="KW-0812">Transmembrane</keyword>
<reference evidence="4" key="1">
    <citation type="journal article" date="2019" name="Int. J. Syst. Evol. Microbiol.">
        <title>The Global Catalogue of Microorganisms (GCM) 10K type strain sequencing project: providing services to taxonomists for standard genome sequencing and annotation.</title>
        <authorList>
            <consortium name="The Broad Institute Genomics Platform"/>
            <consortium name="The Broad Institute Genome Sequencing Center for Infectious Disease"/>
            <person name="Wu L."/>
            <person name="Ma J."/>
        </authorList>
    </citation>
    <scope>NUCLEOTIDE SEQUENCE [LARGE SCALE GENOMIC DNA]</scope>
    <source>
        <strain evidence="4">CGMCC 4.6997</strain>
    </source>
</reference>
<evidence type="ECO:0000256" key="1">
    <source>
        <dbReference type="SAM" id="MobiDB-lite"/>
    </source>
</evidence>
<dbReference type="Pfam" id="PF14012">
    <property type="entry name" value="DUF4229"/>
    <property type="match status" value="1"/>
</dbReference>
<evidence type="ECO:0000313" key="3">
    <source>
        <dbReference type="EMBL" id="MFC5502578.1"/>
    </source>
</evidence>
<keyword evidence="2" id="KW-1133">Transmembrane helix</keyword>
<protein>
    <submittedName>
        <fullName evidence="3">DUF4229 domain-containing protein</fullName>
    </submittedName>
</protein>
<keyword evidence="2" id="KW-0472">Membrane</keyword>
<proteinExistence type="predicted"/>
<sequence>MRAWILFSAVRLGLFAVLFGVLYALAAPTWPSLAWLIAAVGAAVLAFCISYIFFAPLRERVAREIAETRAGKARPASAGPSDEDIEDAAGR</sequence>
<gene>
    <name evidence="3" type="ORF">ACFPJ4_10035</name>
</gene>
<organism evidence="3 4">
    <name type="scientific">Lysinimonas soli</name>
    <dbReference type="NCBI Taxonomy" id="1074233"/>
    <lineage>
        <taxon>Bacteria</taxon>
        <taxon>Bacillati</taxon>
        <taxon>Actinomycetota</taxon>
        <taxon>Actinomycetes</taxon>
        <taxon>Micrococcales</taxon>
        <taxon>Microbacteriaceae</taxon>
        <taxon>Lysinimonas</taxon>
    </lineage>
</organism>
<accession>A0ABW0NRJ9</accession>
<feature type="transmembrane region" description="Helical" evidence="2">
    <location>
        <begin position="36"/>
        <end position="54"/>
    </location>
</feature>
<dbReference type="Proteomes" id="UP001596039">
    <property type="component" value="Unassembled WGS sequence"/>
</dbReference>
<dbReference type="RefSeq" id="WP_386740269.1">
    <property type="nucleotide sequence ID" value="NZ_JBHSMG010000002.1"/>
</dbReference>